<reference evidence="3" key="1">
    <citation type="submission" date="2010-12" db="EMBL/GenBank/DDBJ databases">
        <title>The genome sequence of Filifactor alocis strain ATCC 35896.</title>
        <authorList>
            <consortium name="The Broad Institute Genome Sequencing Platform"/>
            <person name="Ward D."/>
            <person name="Earl A."/>
            <person name="Feldgarden M."/>
            <person name="Young S.K."/>
            <person name="Gargeya S."/>
            <person name="Zeng Q."/>
            <person name="Alvarado L."/>
            <person name="Berlin A."/>
            <person name="Bochicchio J."/>
            <person name="Chapman S.B."/>
            <person name="Chen Z."/>
            <person name="Freedman E."/>
            <person name="Gellesch M."/>
            <person name="Goldberg J."/>
            <person name="Griggs A."/>
            <person name="Gujja S."/>
            <person name="Heilman E."/>
            <person name="Heiman D."/>
            <person name="Howarth C."/>
            <person name="Mehta T."/>
            <person name="Neiman D."/>
            <person name="Pearson M."/>
            <person name="Roberts A."/>
            <person name="Saif S."/>
            <person name="Shea T."/>
            <person name="Shenoy N."/>
            <person name="Sisk P."/>
            <person name="Stolte C."/>
            <person name="Sykes S."/>
            <person name="White J."/>
            <person name="Yandava C."/>
            <person name="Izard J."/>
            <person name="Blanton J.M."/>
            <person name="Baranova O.V."/>
            <person name="Tanner A.C."/>
            <person name="Dewhirst F.E."/>
            <person name="Haas B."/>
            <person name="Nusbaum C."/>
            <person name="Birren B."/>
        </authorList>
    </citation>
    <scope>NUCLEOTIDE SEQUENCE [LARGE SCALE GENOMIC DNA]</scope>
    <source>
        <strain evidence="3">ATCC 35896 / CCUG 47790 / D40 B5</strain>
    </source>
</reference>
<evidence type="ECO:0000313" key="2">
    <source>
        <dbReference type="EMBL" id="EFE29137.1"/>
    </source>
</evidence>
<evidence type="ECO:0000256" key="1">
    <source>
        <dbReference type="SAM" id="Phobius"/>
    </source>
</evidence>
<feature type="transmembrane region" description="Helical" evidence="1">
    <location>
        <begin position="77"/>
        <end position="100"/>
    </location>
</feature>
<dbReference type="KEGG" id="faa:HMPREF0389_01059"/>
<feature type="transmembrane region" description="Helical" evidence="1">
    <location>
        <begin position="38"/>
        <end position="56"/>
    </location>
</feature>
<keyword evidence="1" id="KW-0472">Membrane</keyword>
<dbReference type="AlphaFoldDB" id="D6GQT4"/>
<feature type="transmembrane region" description="Helical" evidence="1">
    <location>
        <begin position="258"/>
        <end position="278"/>
    </location>
</feature>
<organism evidence="2 3">
    <name type="scientific">Filifactor alocis (strain ATCC 35896 / CCUG 47790 / D40 B5)</name>
    <name type="common">Fusobacterium alocis</name>
    <dbReference type="NCBI Taxonomy" id="546269"/>
    <lineage>
        <taxon>Bacteria</taxon>
        <taxon>Bacillati</taxon>
        <taxon>Bacillota</taxon>
        <taxon>Clostridia</taxon>
        <taxon>Peptostreptococcales</taxon>
        <taxon>Filifactoraceae</taxon>
        <taxon>Filifactor</taxon>
    </lineage>
</organism>
<keyword evidence="1" id="KW-0812">Transmembrane</keyword>
<feature type="transmembrane region" description="Helical" evidence="1">
    <location>
        <begin position="210"/>
        <end position="228"/>
    </location>
</feature>
<feature type="transmembrane region" description="Helical" evidence="1">
    <location>
        <begin position="139"/>
        <end position="166"/>
    </location>
</feature>
<dbReference type="RefSeq" id="WP_014263046.1">
    <property type="nucleotide sequence ID" value="NC_016630.1"/>
</dbReference>
<dbReference type="Proteomes" id="UP000007468">
    <property type="component" value="Chromosome"/>
</dbReference>
<proteinExistence type="predicted"/>
<feature type="transmembrane region" description="Helical" evidence="1">
    <location>
        <begin position="235"/>
        <end position="252"/>
    </location>
</feature>
<sequence length="297" mass="34276">MNWIKNNINIIDAICNIFSIAWYIRIAKLIGLKDINNYCIRIAILFLIPIICTFVPKLLKHKLSKNSNNKTGSEAEIIFDLLSILAICLNVYMIAYYISFKFCPTIIDWVSVAIMLFIVTYCLHITIKKLAKITYSKSIIVASIIILLGWFNSQELSLIAILSIVLNTILSTDDRTNLVSFFEKKKIGNEIIWKQNIQGDLSDDELKGKFIAQKIIIYIIIAMLYIVIKSTENTYFTLYLPAILSNIDLSFYPPIIQFLYKGIDRIIISLLIFIFLYSQKKIRHVLKKIFQPQTPNN</sequence>
<gene>
    <name evidence="2" type="ordered locus">HMPREF0389_01059</name>
</gene>
<keyword evidence="3" id="KW-1185">Reference proteome</keyword>
<feature type="transmembrane region" description="Helical" evidence="1">
    <location>
        <begin position="7"/>
        <end position="26"/>
    </location>
</feature>
<name>D6GQT4_FILAD</name>
<feature type="transmembrane region" description="Helical" evidence="1">
    <location>
        <begin position="106"/>
        <end position="127"/>
    </location>
</feature>
<keyword evidence="1" id="KW-1133">Transmembrane helix</keyword>
<dbReference type="EMBL" id="CP002390">
    <property type="protein sequence ID" value="EFE29137.1"/>
    <property type="molecule type" value="Genomic_DNA"/>
</dbReference>
<protein>
    <submittedName>
        <fullName evidence="2">Uncharacterized protein</fullName>
    </submittedName>
</protein>
<evidence type="ECO:0000313" key="3">
    <source>
        <dbReference type="Proteomes" id="UP000007468"/>
    </source>
</evidence>
<accession>D6GQT4</accession>